<evidence type="ECO:0000313" key="1">
    <source>
        <dbReference type="EMBL" id="RUP49206.1"/>
    </source>
</evidence>
<proteinExistence type="predicted"/>
<keyword evidence="2" id="KW-1185">Reference proteome</keyword>
<dbReference type="Proteomes" id="UP000268093">
    <property type="component" value="Unassembled WGS sequence"/>
</dbReference>
<protein>
    <submittedName>
        <fullName evidence="1">Uncharacterized protein</fullName>
    </submittedName>
</protein>
<gene>
    <name evidence="1" type="ORF">BC936DRAFT_143069</name>
</gene>
<evidence type="ECO:0000313" key="2">
    <source>
        <dbReference type="Proteomes" id="UP000268093"/>
    </source>
</evidence>
<comment type="caution">
    <text evidence="1">The sequence shown here is derived from an EMBL/GenBank/DDBJ whole genome shotgun (WGS) entry which is preliminary data.</text>
</comment>
<reference evidence="1 2" key="1">
    <citation type="journal article" date="2018" name="New Phytol.">
        <title>Phylogenomics of Endogonaceae and evolution of mycorrhizas within Mucoromycota.</title>
        <authorList>
            <person name="Chang Y."/>
            <person name="Desiro A."/>
            <person name="Na H."/>
            <person name="Sandor L."/>
            <person name="Lipzen A."/>
            <person name="Clum A."/>
            <person name="Barry K."/>
            <person name="Grigoriev I.V."/>
            <person name="Martin F.M."/>
            <person name="Stajich J.E."/>
            <person name="Smith M.E."/>
            <person name="Bonito G."/>
            <person name="Spatafora J.W."/>
        </authorList>
    </citation>
    <scope>NUCLEOTIDE SEQUENCE [LARGE SCALE GENOMIC DNA]</scope>
    <source>
        <strain evidence="1 2">GMNB39</strain>
    </source>
</reference>
<dbReference type="AlphaFoldDB" id="A0A433DEG4"/>
<accession>A0A433DEG4</accession>
<name>A0A433DEG4_9FUNG</name>
<organism evidence="1 2">
    <name type="scientific">Jimgerdemannia flammicorona</name>
    <dbReference type="NCBI Taxonomy" id="994334"/>
    <lineage>
        <taxon>Eukaryota</taxon>
        <taxon>Fungi</taxon>
        <taxon>Fungi incertae sedis</taxon>
        <taxon>Mucoromycota</taxon>
        <taxon>Mucoromycotina</taxon>
        <taxon>Endogonomycetes</taxon>
        <taxon>Endogonales</taxon>
        <taxon>Endogonaceae</taxon>
        <taxon>Jimgerdemannia</taxon>
    </lineage>
</organism>
<dbReference type="EMBL" id="RBNI01002520">
    <property type="protein sequence ID" value="RUP49206.1"/>
    <property type="molecule type" value="Genomic_DNA"/>
</dbReference>
<sequence>MHSATLGAEDRCFSHEEILSEIALLILHATYCTEQGKFLARRSGAQYHECSSKMDAGIREISEAATRAALEFCWLERKLCQVMEVVY</sequence>